<dbReference type="InterPro" id="IPR020846">
    <property type="entry name" value="MFS_dom"/>
</dbReference>
<dbReference type="AlphaFoldDB" id="A0A6G9Z7Z8"/>
<keyword evidence="2" id="KW-0813">Transport</keyword>
<dbReference type="CDD" id="cd17321">
    <property type="entry name" value="MFS_MMR_MDR_like"/>
    <property type="match status" value="1"/>
</dbReference>
<feature type="transmembrane region" description="Helical" evidence="6">
    <location>
        <begin position="179"/>
        <end position="198"/>
    </location>
</feature>
<organism evidence="8 9">
    <name type="scientific">Nocardia terpenica</name>
    <dbReference type="NCBI Taxonomy" id="455432"/>
    <lineage>
        <taxon>Bacteria</taxon>
        <taxon>Bacillati</taxon>
        <taxon>Actinomycetota</taxon>
        <taxon>Actinomycetes</taxon>
        <taxon>Mycobacteriales</taxon>
        <taxon>Nocardiaceae</taxon>
        <taxon>Nocardia</taxon>
    </lineage>
</organism>
<dbReference type="InterPro" id="IPR036259">
    <property type="entry name" value="MFS_trans_sf"/>
</dbReference>
<protein>
    <submittedName>
        <fullName evidence="8">MFS transporter</fullName>
    </submittedName>
</protein>
<feature type="transmembrane region" description="Helical" evidence="6">
    <location>
        <begin position="368"/>
        <end position="388"/>
    </location>
</feature>
<evidence type="ECO:0000256" key="3">
    <source>
        <dbReference type="ARBA" id="ARBA00022692"/>
    </source>
</evidence>
<dbReference type="GO" id="GO:0005886">
    <property type="term" value="C:plasma membrane"/>
    <property type="evidence" value="ECO:0007669"/>
    <property type="project" value="UniProtKB-SubCell"/>
</dbReference>
<sequence length="468" mass="49485">MRCRRCVEPVSTQTRATSISPLLSLGLGSGTMLQALNSSMIAIAMVGISREFAGEAELSWIIPALYIATAGAGPTAGKLAEIYGPRRVFLSGLLIVLAGSLIGGLATGSTMIIVARVLQGIGTAGQLPTAMMIVRAVAARRNIGFRSAVTVLTICAQSMVALGPSIGGFLVSAFDWRSIFWVNVPLVVITAGWVLAVAPKDERDNENERGPATLDSLGVAVFVLFIGCLTYFLLSVPSDPAWPLLPVSLVFLVLFVLRELRCGNPFIDVRLLARNAPLCWTLFRTLATYTAFYGVFFGLPRWLQAVHGYSSGSAGLVMLPIAGVGIVSTMFVSRFYTRLGPQRTVVLGAITLIVNGVVLLLLETPATPMAIGLIVSAILGIPSGFNNIGNQHILNDVTTDRETGVAIGIYRTIQYLGANLAAILLTLLTAPNAHGAVSIRSLAVAIAIIGAALLVITPLAFSRTRQNR</sequence>
<feature type="transmembrane region" description="Helical" evidence="6">
    <location>
        <begin position="21"/>
        <end position="46"/>
    </location>
</feature>
<evidence type="ECO:0000256" key="4">
    <source>
        <dbReference type="ARBA" id="ARBA00022989"/>
    </source>
</evidence>
<keyword evidence="4 6" id="KW-1133">Transmembrane helix</keyword>
<dbReference type="InterPro" id="IPR011701">
    <property type="entry name" value="MFS"/>
</dbReference>
<name>A0A6G9Z7Z8_9NOCA</name>
<dbReference type="GO" id="GO:0022857">
    <property type="term" value="F:transmembrane transporter activity"/>
    <property type="evidence" value="ECO:0007669"/>
    <property type="project" value="InterPro"/>
</dbReference>
<feature type="transmembrane region" description="Helical" evidence="6">
    <location>
        <begin position="442"/>
        <end position="461"/>
    </location>
</feature>
<proteinExistence type="predicted"/>
<dbReference type="PANTHER" id="PTHR42718">
    <property type="entry name" value="MAJOR FACILITATOR SUPERFAMILY MULTIDRUG TRANSPORTER MFSC"/>
    <property type="match status" value="1"/>
</dbReference>
<dbReference type="Gene3D" id="1.20.1250.20">
    <property type="entry name" value="MFS general substrate transporter like domains"/>
    <property type="match status" value="1"/>
</dbReference>
<keyword evidence="5 6" id="KW-0472">Membrane</keyword>
<feature type="transmembrane region" description="Helical" evidence="6">
    <location>
        <begin position="149"/>
        <end position="173"/>
    </location>
</feature>
<dbReference type="PROSITE" id="PS50850">
    <property type="entry name" value="MFS"/>
    <property type="match status" value="1"/>
</dbReference>
<dbReference type="Proteomes" id="UP000500953">
    <property type="component" value="Chromosome"/>
</dbReference>
<dbReference type="PANTHER" id="PTHR42718:SF9">
    <property type="entry name" value="MAJOR FACILITATOR SUPERFAMILY MULTIDRUG TRANSPORTER MFSC"/>
    <property type="match status" value="1"/>
</dbReference>
<evidence type="ECO:0000313" key="9">
    <source>
        <dbReference type="Proteomes" id="UP000500953"/>
    </source>
</evidence>
<evidence type="ECO:0000256" key="6">
    <source>
        <dbReference type="SAM" id="Phobius"/>
    </source>
</evidence>
<feature type="transmembrane region" description="Helical" evidence="6">
    <location>
        <begin position="278"/>
        <end position="299"/>
    </location>
</feature>
<feature type="transmembrane region" description="Helical" evidence="6">
    <location>
        <begin position="88"/>
        <end position="107"/>
    </location>
</feature>
<feature type="transmembrane region" description="Helical" evidence="6">
    <location>
        <begin position="311"/>
        <end position="332"/>
    </location>
</feature>
<dbReference type="Pfam" id="PF07690">
    <property type="entry name" value="MFS_1"/>
    <property type="match status" value="1"/>
</dbReference>
<evidence type="ECO:0000256" key="1">
    <source>
        <dbReference type="ARBA" id="ARBA00004651"/>
    </source>
</evidence>
<accession>A0A6G9Z7Z8</accession>
<evidence type="ECO:0000313" key="8">
    <source>
        <dbReference type="EMBL" id="QIS21143.1"/>
    </source>
</evidence>
<evidence type="ECO:0000256" key="5">
    <source>
        <dbReference type="ARBA" id="ARBA00023136"/>
    </source>
</evidence>
<feature type="transmembrane region" description="Helical" evidence="6">
    <location>
        <begin position="344"/>
        <end position="362"/>
    </location>
</feature>
<comment type="subcellular location">
    <subcellularLocation>
        <location evidence="1">Cell membrane</location>
        <topology evidence="1">Multi-pass membrane protein</topology>
    </subcellularLocation>
</comment>
<feature type="transmembrane region" description="Helical" evidence="6">
    <location>
        <begin position="58"/>
        <end position="76"/>
    </location>
</feature>
<feature type="domain" description="Major facilitator superfamily (MFS) profile" evidence="7">
    <location>
        <begin position="23"/>
        <end position="465"/>
    </location>
</feature>
<gene>
    <name evidence="8" type="ORF">F6W96_25290</name>
</gene>
<feature type="transmembrane region" description="Helical" evidence="6">
    <location>
        <begin position="240"/>
        <end position="257"/>
    </location>
</feature>
<feature type="transmembrane region" description="Helical" evidence="6">
    <location>
        <begin position="113"/>
        <end position="137"/>
    </location>
</feature>
<dbReference type="SUPFAM" id="SSF103473">
    <property type="entry name" value="MFS general substrate transporter"/>
    <property type="match status" value="1"/>
</dbReference>
<feature type="transmembrane region" description="Helical" evidence="6">
    <location>
        <begin position="210"/>
        <end position="234"/>
    </location>
</feature>
<feature type="transmembrane region" description="Helical" evidence="6">
    <location>
        <begin position="409"/>
        <end position="430"/>
    </location>
</feature>
<evidence type="ECO:0000256" key="2">
    <source>
        <dbReference type="ARBA" id="ARBA00022448"/>
    </source>
</evidence>
<keyword evidence="3 6" id="KW-0812">Transmembrane</keyword>
<reference evidence="8 9" key="1">
    <citation type="journal article" date="2019" name="ACS Chem. Biol.">
        <title>Identification and Mobilization of a Cryptic Antibiotic Biosynthesis Gene Locus from a Human-Pathogenic Nocardia Isolate.</title>
        <authorList>
            <person name="Herisse M."/>
            <person name="Ishida K."/>
            <person name="Porter J.L."/>
            <person name="Howden B."/>
            <person name="Hertweck C."/>
            <person name="Stinear T.P."/>
            <person name="Pidot S.J."/>
        </authorList>
    </citation>
    <scope>NUCLEOTIDE SEQUENCE [LARGE SCALE GENOMIC DNA]</scope>
    <source>
        <strain evidence="8 9">AUSMDU00012715</strain>
    </source>
</reference>
<dbReference type="Gene3D" id="1.20.1720.10">
    <property type="entry name" value="Multidrug resistance protein D"/>
    <property type="match status" value="1"/>
</dbReference>
<dbReference type="EMBL" id="CP046173">
    <property type="protein sequence ID" value="QIS21143.1"/>
    <property type="molecule type" value="Genomic_DNA"/>
</dbReference>
<evidence type="ECO:0000259" key="7">
    <source>
        <dbReference type="PROSITE" id="PS50850"/>
    </source>
</evidence>